<gene>
    <name evidence="1" type="ORF">J2T22_000758</name>
</gene>
<name>A0ABT9UD72_9MICC</name>
<evidence type="ECO:0000313" key="1">
    <source>
        <dbReference type="EMBL" id="MDQ0117588.1"/>
    </source>
</evidence>
<evidence type="ECO:0000313" key="2">
    <source>
        <dbReference type="Proteomes" id="UP001226389"/>
    </source>
</evidence>
<proteinExistence type="predicted"/>
<dbReference type="InterPro" id="IPR036819">
    <property type="entry name" value="Subtilisin_inhibitor-like_sf"/>
</dbReference>
<dbReference type="RefSeq" id="WP_307488457.1">
    <property type="nucleotide sequence ID" value="NZ_JAUSSY010000002.1"/>
</dbReference>
<organism evidence="1 2">
    <name type="scientific">Pseudarthrobacter defluvii</name>
    <dbReference type="NCBI Taxonomy" id="410837"/>
    <lineage>
        <taxon>Bacteria</taxon>
        <taxon>Bacillati</taxon>
        <taxon>Actinomycetota</taxon>
        <taxon>Actinomycetes</taxon>
        <taxon>Micrococcales</taxon>
        <taxon>Micrococcaceae</taxon>
        <taxon>Pseudarthrobacter</taxon>
    </lineage>
</organism>
<reference evidence="1 2" key="1">
    <citation type="submission" date="2023-07" db="EMBL/GenBank/DDBJ databases">
        <title>Sorghum-associated microbial communities from plants grown in Nebraska, USA.</title>
        <authorList>
            <person name="Schachtman D."/>
        </authorList>
    </citation>
    <scope>NUCLEOTIDE SEQUENCE [LARGE SCALE GENOMIC DNA]</scope>
    <source>
        <strain evidence="1 2">DS994</strain>
    </source>
</reference>
<accession>A0ABT9UD72</accession>
<comment type="caution">
    <text evidence="1">The sequence shown here is derived from an EMBL/GenBank/DDBJ whole genome shotgun (WGS) entry which is preliminary data.</text>
</comment>
<dbReference type="EMBL" id="JAUSSY010000002">
    <property type="protein sequence ID" value="MDQ0117588.1"/>
    <property type="molecule type" value="Genomic_DNA"/>
</dbReference>
<sequence>MTTLSGNAGLESTHHLVCVDSLAVEGTDLADGDKACNLLSQRPNLLEYSPATTDEECEDVGQPNIADVFGEAHGNPVRASYRRDNSCNVDAWDELAAVLGKVQAK</sequence>
<dbReference type="Gene3D" id="3.30.350.10">
    <property type="entry name" value="Subtilisin inhibitor-like"/>
    <property type="match status" value="1"/>
</dbReference>
<dbReference type="Proteomes" id="UP001226389">
    <property type="component" value="Unassembled WGS sequence"/>
</dbReference>
<dbReference type="SUPFAM" id="SSF55399">
    <property type="entry name" value="Subtilisin inhibitor"/>
    <property type="match status" value="1"/>
</dbReference>
<protein>
    <submittedName>
        <fullName evidence="1">Uncharacterized protein</fullName>
    </submittedName>
</protein>
<keyword evidence="2" id="KW-1185">Reference proteome</keyword>